<keyword evidence="2" id="KW-1185">Reference proteome</keyword>
<name>A0A318TK73_9BRAD</name>
<evidence type="ECO:0000313" key="2">
    <source>
        <dbReference type="Proteomes" id="UP000248148"/>
    </source>
</evidence>
<proteinExistence type="predicted"/>
<dbReference type="RefSeq" id="WP_110779678.1">
    <property type="nucleotide sequence ID" value="NZ_QJTI01000002.1"/>
</dbReference>
<accession>A0A318TK73</accession>
<organism evidence="1 2">
    <name type="scientific">Rhodopseudomonas faecalis</name>
    <dbReference type="NCBI Taxonomy" id="99655"/>
    <lineage>
        <taxon>Bacteria</taxon>
        <taxon>Pseudomonadati</taxon>
        <taxon>Pseudomonadota</taxon>
        <taxon>Alphaproteobacteria</taxon>
        <taxon>Hyphomicrobiales</taxon>
        <taxon>Nitrobacteraceae</taxon>
        <taxon>Rhodopseudomonas</taxon>
    </lineage>
</organism>
<comment type="caution">
    <text evidence="1">The sequence shown here is derived from an EMBL/GenBank/DDBJ whole genome shotgun (WGS) entry which is preliminary data.</text>
</comment>
<protein>
    <submittedName>
        <fullName evidence="1">Uncharacterized protein</fullName>
    </submittedName>
</protein>
<reference evidence="1 2" key="1">
    <citation type="submission" date="2018-06" db="EMBL/GenBank/DDBJ databases">
        <title>Genomic Encyclopedia of Archaeal and Bacterial Type Strains, Phase II (KMG-II): from individual species to whole genera.</title>
        <authorList>
            <person name="Goeker M."/>
        </authorList>
    </citation>
    <scope>NUCLEOTIDE SEQUENCE [LARGE SCALE GENOMIC DNA]</scope>
    <source>
        <strain evidence="1 2">JCM 11668</strain>
    </source>
</reference>
<sequence length="162" mass="17408">MTKDGFALIRDADHTEIGWWEVIPARIEIPGSADVVFGAEPGWSGAGYSIKPRTREFADPPDVDPALPRPIVPLSRRQFYEALARSQYITEAEALAAMAGVIPAPLGAAVDALAEQERFTARMLLAGGAEFRRDHPLVEIIGAAHGQSAAQIDAFFQQAAAL</sequence>
<dbReference type="EMBL" id="QJTI01000002">
    <property type="protein sequence ID" value="PYF05044.1"/>
    <property type="molecule type" value="Genomic_DNA"/>
</dbReference>
<dbReference type="Proteomes" id="UP000248148">
    <property type="component" value="Unassembled WGS sequence"/>
</dbReference>
<dbReference type="AlphaFoldDB" id="A0A318TK73"/>
<gene>
    <name evidence="1" type="ORF">BJ122_102270</name>
</gene>
<dbReference type="OrthoDB" id="8410700at2"/>
<evidence type="ECO:0000313" key="1">
    <source>
        <dbReference type="EMBL" id="PYF05044.1"/>
    </source>
</evidence>